<proteinExistence type="predicted"/>
<dbReference type="AlphaFoldDB" id="A0AAU2VT90"/>
<gene>
    <name evidence="2" type="ORF">OG398_18820</name>
</gene>
<evidence type="ECO:0000313" key="2">
    <source>
        <dbReference type="EMBL" id="WTW70172.1"/>
    </source>
</evidence>
<keyword evidence="1" id="KW-0732">Signal</keyword>
<dbReference type="EMBL" id="CP108313">
    <property type="protein sequence ID" value="WTW70172.1"/>
    <property type="molecule type" value="Genomic_DNA"/>
</dbReference>
<reference evidence="2" key="1">
    <citation type="submission" date="2022-10" db="EMBL/GenBank/DDBJ databases">
        <title>The complete genomes of actinobacterial strains from the NBC collection.</title>
        <authorList>
            <person name="Joergensen T.S."/>
            <person name="Alvarez Arevalo M."/>
            <person name="Sterndorff E.B."/>
            <person name="Faurdal D."/>
            <person name="Vuksanovic O."/>
            <person name="Mourched A.-S."/>
            <person name="Charusanti P."/>
            <person name="Shaw S."/>
            <person name="Blin K."/>
            <person name="Weber T."/>
        </authorList>
    </citation>
    <scope>NUCLEOTIDE SEQUENCE</scope>
    <source>
        <strain evidence="2">NBC_00008</strain>
    </source>
</reference>
<name>A0AAU2VT90_9ACTN</name>
<accession>A0AAU2VT90</accession>
<feature type="chain" id="PRO_5043894987" evidence="1">
    <location>
        <begin position="24"/>
        <end position="136"/>
    </location>
</feature>
<sequence>MRKVTTAAVATALFVGGMGTAVAGTWHVIPKLGTNGAAFVKGTYTWEPRGQNYGGFHFRGSLSDTSKSDGDNVYAQAKVEGYGWNRFSGKQGKAVPLDKVVYDGAAQFTKDAWVRVCRDRGSIHPDNCTVTKHYRR</sequence>
<evidence type="ECO:0000256" key="1">
    <source>
        <dbReference type="SAM" id="SignalP"/>
    </source>
</evidence>
<organism evidence="2">
    <name type="scientific">Streptomyces sp. NBC_00008</name>
    <dbReference type="NCBI Taxonomy" id="2903610"/>
    <lineage>
        <taxon>Bacteria</taxon>
        <taxon>Bacillati</taxon>
        <taxon>Actinomycetota</taxon>
        <taxon>Actinomycetes</taxon>
        <taxon>Kitasatosporales</taxon>
        <taxon>Streptomycetaceae</taxon>
        <taxon>Streptomyces</taxon>
    </lineage>
</organism>
<protein>
    <submittedName>
        <fullName evidence="2">Uncharacterized protein</fullName>
    </submittedName>
</protein>
<feature type="signal peptide" evidence="1">
    <location>
        <begin position="1"/>
        <end position="23"/>
    </location>
</feature>